<organism evidence="2 3">
    <name type="scientific">Vanrija pseudolonga</name>
    <dbReference type="NCBI Taxonomy" id="143232"/>
    <lineage>
        <taxon>Eukaryota</taxon>
        <taxon>Fungi</taxon>
        <taxon>Dikarya</taxon>
        <taxon>Basidiomycota</taxon>
        <taxon>Agaricomycotina</taxon>
        <taxon>Tremellomycetes</taxon>
        <taxon>Trichosporonales</taxon>
        <taxon>Trichosporonaceae</taxon>
        <taxon>Vanrija</taxon>
    </lineage>
</organism>
<dbReference type="Proteomes" id="UP000827549">
    <property type="component" value="Chromosome 1"/>
</dbReference>
<feature type="region of interest" description="Disordered" evidence="1">
    <location>
        <begin position="140"/>
        <end position="194"/>
    </location>
</feature>
<evidence type="ECO:0000313" key="3">
    <source>
        <dbReference type="Proteomes" id="UP000827549"/>
    </source>
</evidence>
<feature type="compositionally biased region" description="Basic and acidic residues" evidence="1">
    <location>
        <begin position="516"/>
        <end position="531"/>
    </location>
</feature>
<feature type="compositionally biased region" description="Polar residues" evidence="1">
    <location>
        <begin position="143"/>
        <end position="155"/>
    </location>
</feature>
<dbReference type="EMBL" id="CP086714">
    <property type="protein sequence ID" value="WOO77232.1"/>
    <property type="molecule type" value="Genomic_DNA"/>
</dbReference>
<accession>A0AAF1BFC3</accession>
<dbReference type="GeneID" id="87804082"/>
<reference evidence="2" key="1">
    <citation type="submission" date="2023-10" db="EMBL/GenBank/DDBJ databases">
        <authorList>
            <person name="Noh H."/>
        </authorList>
    </citation>
    <scope>NUCLEOTIDE SEQUENCE</scope>
    <source>
        <strain evidence="2">DUCC4014</strain>
    </source>
</reference>
<feature type="compositionally biased region" description="Polar residues" evidence="1">
    <location>
        <begin position="1"/>
        <end position="11"/>
    </location>
</feature>
<keyword evidence="3" id="KW-1185">Reference proteome</keyword>
<name>A0AAF1BFC3_9TREE</name>
<dbReference type="RefSeq" id="XP_062623264.1">
    <property type="nucleotide sequence ID" value="XM_062767280.1"/>
</dbReference>
<sequence>MLRTQDNTQRAGWQRTGWQPAAEPSVPHHHQVNTQTGNHLPTAPRNNSPAAPTAPNQVPSVVQYPGFDISEVYQAFARAATYPMFEHAGLALDEDGFMLGGGGADEAAVDGGGIPPQEPAEHDALRLPSQSPAFSAALATVGSPDSTTDLSQFSEDGTGLVDSAADGNNLAPTPSGGNHGASTPSDGGDSTDSNKTLVYFSDSEYIASPIESPNSQARWHAGAAAYVRGDFVAVNALRANVARAAAVQEAALHAATVHAAALLWATIQAAQRAFFSTSFPTQDAGGIPSPPPGQLGDNGGGAAPAPPPLAHARPVFPRVAEVPRPDARVPARERTTPLPGLRLDTTTVEVVLDTPRPVGPVHRVAGVSRPQPLAQPARVAVRPSVAASLVAQMAERHNAVAGPGPSTMHNRQRREFSSARGGSHAPLVAPAPAVAAVVPADIDFAAAGQIAATMPVPDFEGLLALRPEPPAPSTRAVNQPAVFVGLGPGGVVTRLAEASGQPAPQRARMGQGDDAPDGHERGRTASRSAEE</sequence>
<feature type="region of interest" description="Disordered" evidence="1">
    <location>
        <begin position="1"/>
        <end position="57"/>
    </location>
</feature>
<feature type="compositionally biased region" description="Polar residues" evidence="1">
    <location>
        <begin position="32"/>
        <end position="57"/>
    </location>
</feature>
<protein>
    <submittedName>
        <fullName evidence="2">Uncharacterized protein</fullName>
    </submittedName>
</protein>
<gene>
    <name evidence="2" type="ORF">LOC62_01G000824</name>
</gene>
<dbReference type="AlphaFoldDB" id="A0AAF1BFC3"/>
<evidence type="ECO:0000256" key="1">
    <source>
        <dbReference type="SAM" id="MobiDB-lite"/>
    </source>
</evidence>
<feature type="region of interest" description="Disordered" evidence="1">
    <location>
        <begin position="494"/>
        <end position="531"/>
    </location>
</feature>
<evidence type="ECO:0000313" key="2">
    <source>
        <dbReference type="EMBL" id="WOO77232.1"/>
    </source>
</evidence>
<feature type="region of interest" description="Disordered" evidence="1">
    <location>
        <begin position="399"/>
        <end position="424"/>
    </location>
</feature>
<feature type="compositionally biased region" description="Low complexity" evidence="1">
    <location>
        <begin position="182"/>
        <end position="193"/>
    </location>
</feature>
<proteinExistence type="predicted"/>
<feature type="region of interest" description="Disordered" evidence="1">
    <location>
        <begin position="281"/>
        <end position="312"/>
    </location>
</feature>